<sequence>MKKSATLLSIGGILFSTFSYSQLAVDSIEINTLKARVYSDGGIEEMQTFDDTTYNTLLYADGLWLASYDTSTNTLHQSAQTYRQDGLDFVPGPVSNDPNATTKWDKVYRVNLQTLTDFKNGNTGGIPQEIADWPAHGDTTMGEAYYLAPFVDVNNDGHYVPADGDYPQIRGDEAIYTIFNDANGRTTPAGVGLGVEVHSMLYGYRTGGIEDSVLFREYRIINRSNRSYSGAYMGIFADFDLGNSRDDLNGTNIWANSVFSYNGDSDDEGPAGFGLNLATCGMRMLQGPPAPFGDGKDNDKDGCRDGVRNASGVCVPENLATGVREQILLSGSMHYYNMPGNQGNPDTPLDYHQYLQSKWKNGNDLIIENPSGFLDNNNGDGYVANNVGPTTLFSFPGDTYDTTGNSLPSSATNWFASPNSSNDVKSLAIAGPFNLNQGEEFTVATAYVWARNANVDHGYGKINELLENLGNNYNNQPVRTVGINAYKANQNYQLSFNTASAEWAIINDEDKNLSFELYTTTGQLMTKFDVDSDSKRTIPTQGFAKGVYLLVETKTGEAHKITK</sequence>
<evidence type="ECO:0000313" key="1">
    <source>
        <dbReference type="EMBL" id="AEV32986.1"/>
    </source>
</evidence>
<name>G8R2Z2_OWEHD</name>
<proteinExistence type="predicted"/>
<dbReference type="AlphaFoldDB" id="G8R2Z2"/>
<evidence type="ECO:0008006" key="3">
    <source>
        <dbReference type="Google" id="ProtNLM"/>
    </source>
</evidence>
<dbReference type="Proteomes" id="UP000005631">
    <property type="component" value="Chromosome"/>
</dbReference>
<organism evidence="1 2">
    <name type="scientific">Owenweeksia hongkongensis (strain DSM 17368 / CIP 108786 / JCM 12287 / NRRL B-23963 / UST20020801)</name>
    <dbReference type="NCBI Taxonomy" id="926562"/>
    <lineage>
        <taxon>Bacteria</taxon>
        <taxon>Pseudomonadati</taxon>
        <taxon>Bacteroidota</taxon>
        <taxon>Flavobacteriia</taxon>
        <taxon>Flavobacteriales</taxon>
        <taxon>Owenweeksiaceae</taxon>
        <taxon>Owenweeksia</taxon>
    </lineage>
</organism>
<dbReference type="HOGENOM" id="CLU_483818_0_0_10"/>
<dbReference type="RefSeq" id="WP_014202338.1">
    <property type="nucleotide sequence ID" value="NC_016599.1"/>
</dbReference>
<evidence type="ECO:0000313" key="2">
    <source>
        <dbReference type="Proteomes" id="UP000005631"/>
    </source>
</evidence>
<dbReference type="eggNOG" id="ENOG5032VXB">
    <property type="taxonomic scope" value="Bacteria"/>
</dbReference>
<protein>
    <recommendedName>
        <fullName evidence="3">Secretion system C-terminal sorting domain-containing protein</fullName>
    </recommendedName>
</protein>
<reference evidence="1 2" key="1">
    <citation type="journal article" date="2012" name="Stand. Genomic Sci.">
        <title>Genome sequence of the orange-pigmented seawater bacterium Owenweeksia hongkongensis type strain (UST20020801(T)).</title>
        <authorList>
            <person name="Riedel T."/>
            <person name="Held B."/>
            <person name="Nolan M."/>
            <person name="Lucas S."/>
            <person name="Lapidus A."/>
            <person name="Tice H."/>
            <person name="Del Rio T.G."/>
            <person name="Cheng J.F."/>
            <person name="Han C."/>
            <person name="Tapia R."/>
            <person name="Goodwin L.A."/>
            <person name="Pitluck S."/>
            <person name="Liolios K."/>
            <person name="Mavromatis K."/>
            <person name="Pagani I."/>
            <person name="Ivanova N."/>
            <person name="Mikhailova N."/>
            <person name="Pati A."/>
            <person name="Chen A."/>
            <person name="Palaniappan K."/>
            <person name="Rohde M."/>
            <person name="Tindall B.J."/>
            <person name="Detter J.C."/>
            <person name="Goker M."/>
            <person name="Woyke T."/>
            <person name="Bristow J."/>
            <person name="Eisen J.A."/>
            <person name="Markowitz V."/>
            <person name="Hugenholtz P."/>
            <person name="Klenk H.P."/>
            <person name="Kyrpides N.C."/>
        </authorList>
    </citation>
    <scope>NUCLEOTIDE SEQUENCE</scope>
    <source>
        <strain evidence="2">DSM 17368 / JCM 12287 / NRRL B-23963</strain>
    </source>
</reference>
<keyword evidence="2" id="KW-1185">Reference proteome</keyword>
<dbReference type="OrthoDB" id="9807496at2"/>
<accession>G8R2Z2</accession>
<dbReference type="EMBL" id="CP003156">
    <property type="protein sequence ID" value="AEV32986.1"/>
    <property type="molecule type" value="Genomic_DNA"/>
</dbReference>
<dbReference type="KEGG" id="oho:Oweho_2009"/>
<dbReference type="STRING" id="926562.Oweho_2009"/>
<gene>
    <name evidence="1" type="ordered locus">Oweho_2009</name>
</gene>